<dbReference type="PROSITE" id="PS51750">
    <property type="entry name" value="BRO_N"/>
    <property type="match status" value="1"/>
</dbReference>
<dbReference type="Proteomes" id="UP001062901">
    <property type="component" value="Unassembled WGS sequence"/>
</dbReference>
<dbReference type="EMBL" id="BAQD01000022">
    <property type="protein sequence ID" value="GBQ07258.1"/>
    <property type="molecule type" value="Genomic_DNA"/>
</dbReference>
<dbReference type="Pfam" id="PF02498">
    <property type="entry name" value="Bro-N"/>
    <property type="match status" value="1"/>
</dbReference>
<dbReference type="RefSeq" id="WP_018979417.1">
    <property type="nucleotide sequence ID" value="NZ_BAQD01000022.1"/>
</dbReference>
<comment type="caution">
    <text evidence="2">The sequence shown here is derived from an EMBL/GenBank/DDBJ whole genome shotgun (WGS) entry which is preliminary data.</text>
</comment>
<dbReference type="InterPro" id="IPR005039">
    <property type="entry name" value="Ant_C"/>
</dbReference>
<dbReference type="Pfam" id="PF03374">
    <property type="entry name" value="ANT"/>
    <property type="match status" value="1"/>
</dbReference>
<evidence type="ECO:0000259" key="1">
    <source>
        <dbReference type="PROSITE" id="PS51750"/>
    </source>
</evidence>
<protein>
    <submittedName>
        <fullName evidence="2">Prophage antirepressor</fullName>
    </submittedName>
</protein>
<name>A0ABQ0NZC4_9PROT</name>
<feature type="domain" description="Bro-N" evidence="1">
    <location>
        <begin position="1"/>
        <end position="111"/>
    </location>
</feature>
<reference evidence="2" key="1">
    <citation type="submission" date="2013-04" db="EMBL/GenBank/DDBJ databases">
        <title>The genome sequencing project of 58 acetic acid bacteria.</title>
        <authorList>
            <person name="Okamoto-Kainuma A."/>
            <person name="Ishikawa M."/>
            <person name="Umino S."/>
            <person name="Koizumi Y."/>
            <person name="Shiwa Y."/>
            <person name="Yoshikawa H."/>
            <person name="Matsutani M."/>
            <person name="Matsushita K."/>
        </authorList>
    </citation>
    <scope>NUCLEOTIDE SEQUENCE</scope>
    <source>
        <strain evidence="2">DSM 15669</strain>
    </source>
</reference>
<gene>
    <name evidence="2" type="ORF">AA15669_1301</name>
</gene>
<proteinExistence type="predicted"/>
<dbReference type="PANTHER" id="PTHR36180:SF2">
    <property type="entry name" value="BRO FAMILY PROTEIN"/>
    <property type="match status" value="1"/>
</dbReference>
<organism evidence="2 3">
    <name type="scientific">Saccharibacter floricola DSM 15669</name>
    <dbReference type="NCBI Taxonomy" id="1123227"/>
    <lineage>
        <taxon>Bacteria</taxon>
        <taxon>Pseudomonadati</taxon>
        <taxon>Pseudomonadota</taxon>
        <taxon>Alphaproteobacteria</taxon>
        <taxon>Acetobacterales</taxon>
        <taxon>Acetobacteraceae</taxon>
        <taxon>Saccharibacter</taxon>
    </lineage>
</organism>
<dbReference type="PANTHER" id="PTHR36180">
    <property type="entry name" value="DNA-BINDING PROTEIN-RELATED-RELATED"/>
    <property type="match status" value="1"/>
</dbReference>
<keyword evidence="3" id="KW-1185">Reference proteome</keyword>
<evidence type="ECO:0000313" key="2">
    <source>
        <dbReference type="EMBL" id="GBQ07258.1"/>
    </source>
</evidence>
<dbReference type="SMART" id="SM01040">
    <property type="entry name" value="Bro-N"/>
    <property type="match status" value="1"/>
</dbReference>
<sequence>MTNDNLIPFTFEGKDVRVVTQSNEPWWVLSDVCDVLEHSNSRKAGERLDADEKADVNISYTSSNGVTQRRNVTTINESGLWSLVLTSRKAEAKRFKKWLTSEVIPSIRKHGGYMVASQKDTPETLMARALQLADRTIKERDAQLEVANPKALAFDELANTEGTFTLRDSAKLCGWPEKRFIQKLVQDPIKWLYVQTSTGRKHAYAKPIKEGYMDVKQVTIFHKTTGRETYGQPVLTQKGLTKIATTLGAFTPVKEMAHA</sequence>
<dbReference type="InterPro" id="IPR003497">
    <property type="entry name" value="BRO_N_domain"/>
</dbReference>
<accession>A0ABQ0NZC4</accession>
<evidence type="ECO:0000313" key="3">
    <source>
        <dbReference type="Proteomes" id="UP001062901"/>
    </source>
</evidence>